<dbReference type="HOGENOM" id="CLU_2763281_0_0_1"/>
<dbReference type="EnsemblProtists" id="HpaT813946">
    <property type="protein sequence ID" value="HpaP813946"/>
    <property type="gene ID" value="HpaG813946"/>
</dbReference>
<dbReference type="EMBL" id="ABWE02003035">
    <property type="status" value="NOT_ANNOTATED_CDS"/>
    <property type="molecule type" value="Genomic_DNA"/>
</dbReference>
<name>M4C4C8_HYAAE</name>
<dbReference type="InParanoid" id="M4C4C8"/>
<keyword evidence="2" id="KW-1185">Reference proteome</keyword>
<dbReference type="Proteomes" id="UP000011713">
    <property type="component" value="Unassembled WGS sequence"/>
</dbReference>
<dbReference type="VEuPathDB" id="FungiDB:HpaG813946"/>
<evidence type="ECO:0000313" key="1">
    <source>
        <dbReference type="EnsemblProtists" id="HpaP813946"/>
    </source>
</evidence>
<evidence type="ECO:0000313" key="2">
    <source>
        <dbReference type="Proteomes" id="UP000011713"/>
    </source>
</evidence>
<sequence>MGAPIGYALLGGSVGGHSINLVESGLITKFLREIVSLNFSLFISGSLPNWPLRCLRTTRWTQSKSARLLV</sequence>
<organism evidence="1 2">
    <name type="scientific">Hyaloperonospora arabidopsidis (strain Emoy2)</name>
    <name type="common">Downy mildew agent</name>
    <name type="synonym">Peronospora arabidopsidis</name>
    <dbReference type="NCBI Taxonomy" id="559515"/>
    <lineage>
        <taxon>Eukaryota</taxon>
        <taxon>Sar</taxon>
        <taxon>Stramenopiles</taxon>
        <taxon>Oomycota</taxon>
        <taxon>Peronosporomycetes</taxon>
        <taxon>Peronosporales</taxon>
        <taxon>Peronosporaceae</taxon>
        <taxon>Hyaloperonospora</taxon>
    </lineage>
</organism>
<dbReference type="AlphaFoldDB" id="M4C4C8"/>
<protein>
    <submittedName>
        <fullName evidence="1">Uncharacterized protein</fullName>
    </submittedName>
</protein>
<proteinExistence type="predicted"/>
<reference evidence="2" key="1">
    <citation type="journal article" date="2010" name="Science">
        <title>Signatures of adaptation to obligate biotrophy in the Hyaloperonospora arabidopsidis genome.</title>
        <authorList>
            <person name="Baxter L."/>
            <person name="Tripathy S."/>
            <person name="Ishaque N."/>
            <person name="Boot N."/>
            <person name="Cabral A."/>
            <person name="Kemen E."/>
            <person name="Thines M."/>
            <person name="Ah-Fong A."/>
            <person name="Anderson R."/>
            <person name="Badejoko W."/>
            <person name="Bittner-Eddy P."/>
            <person name="Boore J.L."/>
            <person name="Chibucos M.C."/>
            <person name="Coates M."/>
            <person name="Dehal P."/>
            <person name="Delehaunty K."/>
            <person name="Dong S."/>
            <person name="Downton P."/>
            <person name="Dumas B."/>
            <person name="Fabro G."/>
            <person name="Fronick C."/>
            <person name="Fuerstenberg S.I."/>
            <person name="Fulton L."/>
            <person name="Gaulin E."/>
            <person name="Govers F."/>
            <person name="Hughes L."/>
            <person name="Humphray S."/>
            <person name="Jiang R.H."/>
            <person name="Judelson H."/>
            <person name="Kamoun S."/>
            <person name="Kyung K."/>
            <person name="Meijer H."/>
            <person name="Minx P."/>
            <person name="Morris P."/>
            <person name="Nelson J."/>
            <person name="Phuntumart V."/>
            <person name="Qutob D."/>
            <person name="Rehmany A."/>
            <person name="Rougon-Cardoso A."/>
            <person name="Ryden P."/>
            <person name="Torto-Alalibo T."/>
            <person name="Studholme D."/>
            <person name="Wang Y."/>
            <person name="Win J."/>
            <person name="Wood J."/>
            <person name="Clifton S.W."/>
            <person name="Rogers J."/>
            <person name="Van den Ackerveken G."/>
            <person name="Jones J.D."/>
            <person name="McDowell J.M."/>
            <person name="Beynon J."/>
            <person name="Tyler B.M."/>
        </authorList>
    </citation>
    <scope>NUCLEOTIDE SEQUENCE [LARGE SCALE GENOMIC DNA]</scope>
    <source>
        <strain evidence="2">Emoy2</strain>
    </source>
</reference>
<accession>M4C4C8</accession>
<reference evidence="1" key="2">
    <citation type="submission" date="2015-06" db="UniProtKB">
        <authorList>
            <consortium name="EnsemblProtists"/>
        </authorList>
    </citation>
    <scope>IDENTIFICATION</scope>
    <source>
        <strain evidence="1">Emoy2</strain>
    </source>
</reference>